<dbReference type="PANTHER" id="PTHR33840:SF1">
    <property type="entry name" value="TLE1 PHOSPHOLIPASE DOMAIN-CONTAINING PROTEIN"/>
    <property type="match status" value="1"/>
</dbReference>
<gene>
    <name evidence="3" type="ORF">LOM8899_03247</name>
</gene>
<reference evidence="3 4" key="1">
    <citation type="submission" date="2017-05" db="EMBL/GenBank/DDBJ databases">
        <authorList>
            <person name="Song R."/>
            <person name="Chenine A.L."/>
            <person name="Ruprecht R.M."/>
        </authorList>
    </citation>
    <scope>NUCLEOTIDE SEQUENCE [LARGE SCALE GENOMIC DNA]</scope>
    <source>
        <strain evidence="3 4">CECT 8899</strain>
    </source>
</reference>
<sequence>MKRIAIFIDGTWNRPDAEHPTNVVRLSRCVMHSDAEGYPQCVIYSPGVGAGQGNNRLARRMDRMLGGALGWGLTDIIEQSYRNLVFAYEPGDEIYIFGFSRGAFAARSLAGLIRCCGIPPRRHLARIPEAMARYVARGKTFHPEDPSSYEFRADFAPYTATSSKELQWRLGRGDEAIRLTIAYLGVWDTVKALGLPGFVPMAARFNAQYEFHDDQLSSSVLSARHAVAMDERRKTFPSLRWGNVETLNAEEGGHAKGEVPAYAQQWFPGDHGSVGGGGARVGLSSVPLMWIAQGAERAGLRLSWPEFDRVTPRFDPVGEHLTNKFGPVGLTGAFLNAIKTDREGLKEVRDVSVALLDRVQRDSGYRPAGLRFVRDELLDRPASEVAALRDMMVARDGGPTHEPDEVTRPRPWEPPRNAPLPSDQRA</sequence>
<dbReference type="RefSeq" id="WP_093993279.1">
    <property type="nucleotide sequence ID" value="NZ_FXZK01000007.1"/>
</dbReference>
<dbReference type="AlphaFoldDB" id="A0A238LI62"/>
<name>A0A238LI62_9RHOB</name>
<feature type="region of interest" description="Disordered" evidence="1">
    <location>
        <begin position="392"/>
        <end position="426"/>
    </location>
</feature>
<dbReference type="Pfam" id="PF09994">
    <property type="entry name" value="T6SS_Tle1-like_cat"/>
    <property type="match status" value="1"/>
</dbReference>
<dbReference type="Proteomes" id="UP000201613">
    <property type="component" value="Unassembled WGS sequence"/>
</dbReference>
<evidence type="ECO:0000313" key="4">
    <source>
        <dbReference type="Proteomes" id="UP000201613"/>
    </source>
</evidence>
<accession>A0A238LI62</accession>
<evidence type="ECO:0000259" key="2">
    <source>
        <dbReference type="Pfam" id="PF09994"/>
    </source>
</evidence>
<protein>
    <recommendedName>
        <fullName evidence="2">T6SS Phospholipase effector Tle1-like catalytic domain-containing protein</fullName>
    </recommendedName>
</protein>
<dbReference type="InterPro" id="IPR018712">
    <property type="entry name" value="Tle1-like_cat"/>
</dbReference>
<dbReference type="EMBL" id="FXZK01000007">
    <property type="protein sequence ID" value="SMY09085.1"/>
    <property type="molecule type" value="Genomic_DNA"/>
</dbReference>
<dbReference type="PANTHER" id="PTHR33840">
    <property type="match status" value="1"/>
</dbReference>
<dbReference type="OrthoDB" id="4378831at2"/>
<feature type="domain" description="T6SS Phospholipase effector Tle1-like catalytic" evidence="2">
    <location>
        <begin position="2"/>
        <end position="293"/>
    </location>
</feature>
<feature type="compositionally biased region" description="Basic and acidic residues" evidence="1">
    <location>
        <begin position="398"/>
        <end position="413"/>
    </location>
</feature>
<proteinExistence type="predicted"/>
<keyword evidence="4" id="KW-1185">Reference proteome</keyword>
<evidence type="ECO:0000313" key="3">
    <source>
        <dbReference type="EMBL" id="SMY09085.1"/>
    </source>
</evidence>
<organism evidence="3 4">
    <name type="scientific">Flavimaricola marinus</name>
    <dbReference type="NCBI Taxonomy" id="1819565"/>
    <lineage>
        <taxon>Bacteria</taxon>
        <taxon>Pseudomonadati</taxon>
        <taxon>Pseudomonadota</taxon>
        <taxon>Alphaproteobacteria</taxon>
        <taxon>Rhodobacterales</taxon>
        <taxon>Paracoccaceae</taxon>
        <taxon>Flavimaricola</taxon>
    </lineage>
</organism>
<evidence type="ECO:0000256" key="1">
    <source>
        <dbReference type="SAM" id="MobiDB-lite"/>
    </source>
</evidence>